<keyword evidence="1" id="KW-0472">Membrane</keyword>
<proteinExistence type="predicted"/>
<sequence length="254" mass="26772">MNKAEHNFRLLQEIEENRRFLLQVYVQNPELLKTADARIRPLLAPLPIGKSAASTTQRGISLIELIMFIMIVSVALAGILLVMNVTEKSSADPLVHKQALAIAESLLEEVELMPFTYCDPDDPTAASAVSATLGAQGCTAQIENMGPEAAYAYQPAAETRTSLATPFDNVNDYAGFNMNAGNGGIMNITGTVIPALSGYSASVAEVPLVFSGIAGSDANAAPQVLQITVTVSGPDGVPVVLDGIRTRYAPTAVP</sequence>
<reference evidence="2 3" key="1">
    <citation type="submission" date="2016-02" db="EMBL/GenBank/DDBJ databases">
        <authorList>
            <person name="Wen L."/>
            <person name="He K."/>
            <person name="Yang H."/>
        </authorList>
    </citation>
    <scope>NUCLEOTIDE SEQUENCE [LARGE SCALE GENOMIC DNA]</scope>
    <source>
        <strain evidence="2">ShG14-8</strain>
    </source>
</reference>
<keyword evidence="1" id="KW-1133">Transmembrane helix</keyword>
<dbReference type="PROSITE" id="PS00409">
    <property type="entry name" value="PROKAR_NTER_METHYL"/>
    <property type="match status" value="1"/>
</dbReference>
<keyword evidence="1" id="KW-0812">Transmembrane</keyword>
<accession>A0A139BTR1</accession>
<dbReference type="Proteomes" id="UP000070578">
    <property type="component" value="Unassembled WGS sequence"/>
</dbReference>
<dbReference type="EMBL" id="LSLI01000035">
    <property type="protein sequence ID" value="KXS32283.1"/>
    <property type="molecule type" value="Genomic_DNA"/>
</dbReference>
<evidence type="ECO:0000313" key="3">
    <source>
        <dbReference type="Proteomes" id="UP000070578"/>
    </source>
</evidence>
<reference evidence="2 3" key="2">
    <citation type="submission" date="2016-03" db="EMBL/GenBank/DDBJ databases">
        <title>New uncultured bacterium of the family Gallionellaceae from acid mine drainage: description and reconstruction of genome based on metagenomic analysis of microbial community.</title>
        <authorList>
            <person name="Kadnikov V."/>
            <person name="Ivasenko D."/>
            <person name="Beletsky A."/>
            <person name="Mardanov A."/>
            <person name="Danilova E."/>
            <person name="Pimenov N."/>
            <person name="Karnachuk O."/>
            <person name="Ravin N."/>
        </authorList>
    </citation>
    <scope>NUCLEOTIDE SEQUENCE [LARGE SCALE GENOMIC DNA]</scope>
    <source>
        <strain evidence="2">ShG14-8</strain>
    </source>
</reference>
<feature type="transmembrane region" description="Helical" evidence="1">
    <location>
        <begin position="60"/>
        <end position="83"/>
    </location>
</feature>
<dbReference type="InterPro" id="IPR012902">
    <property type="entry name" value="N_methyl_site"/>
</dbReference>
<evidence type="ECO:0000313" key="2">
    <source>
        <dbReference type="EMBL" id="KXS32283.1"/>
    </source>
</evidence>
<evidence type="ECO:0000256" key="1">
    <source>
        <dbReference type="SAM" id="Phobius"/>
    </source>
</evidence>
<name>A0A139BTR1_9PROT</name>
<organism evidence="2 3">
    <name type="scientific">Candidatus Gallionella acididurans</name>
    <dbReference type="NCBI Taxonomy" id="1796491"/>
    <lineage>
        <taxon>Bacteria</taxon>
        <taxon>Pseudomonadati</taxon>
        <taxon>Pseudomonadota</taxon>
        <taxon>Betaproteobacteria</taxon>
        <taxon>Nitrosomonadales</taxon>
        <taxon>Gallionellaceae</taxon>
        <taxon>Gallionella</taxon>
    </lineage>
</organism>
<dbReference type="AlphaFoldDB" id="A0A139BTR1"/>
<comment type="caution">
    <text evidence="2">The sequence shown here is derived from an EMBL/GenBank/DDBJ whole genome shotgun (WGS) entry which is preliminary data.</text>
</comment>
<protein>
    <submittedName>
        <fullName evidence="2">Putative mannose-sensitive agglutinin (MSHA) biogenesis protein MshD (Pilus type IV)</fullName>
    </submittedName>
</protein>
<gene>
    <name evidence="2" type="ORF">AWT59_1597</name>
</gene>